<proteinExistence type="predicted"/>
<gene>
    <name evidence="2" type="ORF">CK501_13915</name>
</gene>
<organism evidence="2 3">
    <name type="scientific">Halovibrio salipaludis</name>
    <dbReference type="NCBI Taxonomy" id="2032626"/>
    <lineage>
        <taxon>Bacteria</taxon>
        <taxon>Pseudomonadati</taxon>
        <taxon>Pseudomonadota</taxon>
        <taxon>Gammaproteobacteria</taxon>
        <taxon>Oceanospirillales</taxon>
        <taxon>Halomonadaceae</taxon>
        <taxon>Halovibrio</taxon>
    </lineage>
</organism>
<keyword evidence="1" id="KW-0472">Membrane</keyword>
<keyword evidence="3" id="KW-1185">Reference proteome</keyword>
<evidence type="ECO:0000313" key="2">
    <source>
        <dbReference type="EMBL" id="PAU77789.1"/>
    </source>
</evidence>
<feature type="transmembrane region" description="Helical" evidence="1">
    <location>
        <begin position="6"/>
        <end position="27"/>
    </location>
</feature>
<keyword evidence="1" id="KW-1133">Transmembrane helix</keyword>
<keyword evidence="1" id="KW-0812">Transmembrane</keyword>
<dbReference type="AlphaFoldDB" id="A0A2A2EZI9"/>
<sequence>MYELAVADFVMKASLVAFLAGFFLYSLGESGRDRTHQPDARFRTSWKHNNVPNGWEEYRWLRDLGFAPMRLPLLVFLLWVVWSIIY</sequence>
<evidence type="ECO:0000313" key="3">
    <source>
        <dbReference type="Proteomes" id="UP000218896"/>
    </source>
</evidence>
<reference evidence="2 3" key="1">
    <citation type="submission" date="2017-08" db="EMBL/GenBank/DDBJ databases">
        <title>Halovibrio sewagensis sp. nov., isolated from wastewater of high salinity.</title>
        <authorList>
            <person name="Dong X."/>
            <person name="Zhang G."/>
        </authorList>
    </citation>
    <scope>NUCLEOTIDE SEQUENCE [LARGE SCALE GENOMIC DNA]</scope>
    <source>
        <strain evidence="2 3">YL5-2</strain>
    </source>
</reference>
<evidence type="ECO:0000256" key="1">
    <source>
        <dbReference type="SAM" id="Phobius"/>
    </source>
</evidence>
<accession>A0A2A2EZI9</accession>
<protein>
    <submittedName>
        <fullName evidence="2">Uncharacterized protein</fullName>
    </submittedName>
</protein>
<dbReference type="Proteomes" id="UP000218896">
    <property type="component" value="Unassembled WGS sequence"/>
</dbReference>
<dbReference type="EMBL" id="NSKD01000008">
    <property type="protein sequence ID" value="PAU77789.1"/>
    <property type="molecule type" value="Genomic_DNA"/>
</dbReference>
<feature type="transmembrane region" description="Helical" evidence="1">
    <location>
        <begin position="67"/>
        <end position="85"/>
    </location>
</feature>
<comment type="caution">
    <text evidence="2">The sequence shown here is derived from an EMBL/GenBank/DDBJ whole genome shotgun (WGS) entry which is preliminary data.</text>
</comment>
<name>A0A2A2EZI9_9GAMM</name>